<proteinExistence type="predicted"/>
<dbReference type="InterPro" id="IPR013107">
    <property type="entry name" value="Acyl-CoA_DH_C"/>
</dbReference>
<dbReference type="SUPFAM" id="SSF56645">
    <property type="entry name" value="Acyl-CoA dehydrogenase NM domain-like"/>
    <property type="match status" value="1"/>
</dbReference>
<evidence type="ECO:0000256" key="1">
    <source>
        <dbReference type="ARBA" id="ARBA00023002"/>
    </source>
</evidence>
<feature type="domain" description="Acyl-CoA dehydrogenase/oxidase N-terminal" evidence="2">
    <location>
        <begin position="16"/>
        <end position="103"/>
    </location>
</feature>
<name>A0A542DRY0_AMYCI</name>
<dbReference type="InterPro" id="IPR013786">
    <property type="entry name" value="AcylCoA_DH/ox_N"/>
</dbReference>
<protein>
    <submittedName>
        <fullName evidence="4">Alkylation response protein AidB-like acyl-CoA dehydrogenase</fullName>
    </submittedName>
</protein>
<keyword evidence="1" id="KW-0560">Oxidoreductase</keyword>
<keyword evidence="5" id="KW-1185">Reference proteome</keyword>
<dbReference type="Gene3D" id="1.20.140.10">
    <property type="entry name" value="Butyryl-CoA Dehydrogenase, subunit A, domain 3"/>
    <property type="match status" value="1"/>
</dbReference>
<dbReference type="CDD" id="cd00567">
    <property type="entry name" value="ACAD"/>
    <property type="match status" value="1"/>
</dbReference>
<evidence type="ECO:0000313" key="4">
    <source>
        <dbReference type="EMBL" id="TQJ05881.1"/>
    </source>
</evidence>
<dbReference type="EMBL" id="VFML01000001">
    <property type="protein sequence ID" value="TQJ05881.1"/>
    <property type="molecule type" value="Genomic_DNA"/>
</dbReference>
<dbReference type="PANTHER" id="PTHR43884">
    <property type="entry name" value="ACYL-COA DEHYDROGENASE"/>
    <property type="match status" value="1"/>
</dbReference>
<dbReference type="Pfam" id="PF08028">
    <property type="entry name" value="Acyl-CoA_dh_2"/>
    <property type="match status" value="1"/>
</dbReference>
<evidence type="ECO:0000259" key="3">
    <source>
        <dbReference type="Pfam" id="PF08028"/>
    </source>
</evidence>
<dbReference type="GO" id="GO:0050660">
    <property type="term" value="F:flavin adenine dinucleotide binding"/>
    <property type="evidence" value="ECO:0007669"/>
    <property type="project" value="InterPro"/>
</dbReference>
<gene>
    <name evidence="4" type="ORF">FB471_5726</name>
</gene>
<organism evidence="4 5">
    <name type="scientific">Amycolatopsis cihanbeyliensis</name>
    <dbReference type="NCBI Taxonomy" id="1128664"/>
    <lineage>
        <taxon>Bacteria</taxon>
        <taxon>Bacillati</taxon>
        <taxon>Actinomycetota</taxon>
        <taxon>Actinomycetes</taxon>
        <taxon>Pseudonocardiales</taxon>
        <taxon>Pseudonocardiaceae</taxon>
        <taxon>Amycolatopsis</taxon>
    </lineage>
</organism>
<evidence type="ECO:0000313" key="5">
    <source>
        <dbReference type="Proteomes" id="UP000320876"/>
    </source>
</evidence>
<dbReference type="InterPro" id="IPR036250">
    <property type="entry name" value="AcylCo_DH-like_C"/>
</dbReference>
<dbReference type="SUPFAM" id="SSF47203">
    <property type="entry name" value="Acyl-CoA dehydrogenase C-terminal domain-like"/>
    <property type="match status" value="1"/>
</dbReference>
<dbReference type="Proteomes" id="UP000320876">
    <property type="component" value="Unassembled WGS sequence"/>
</dbReference>
<evidence type="ECO:0000259" key="2">
    <source>
        <dbReference type="Pfam" id="PF02771"/>
    </source>
</evidence>
<feature type="domain" description="Acyl-CoA dehydrogenase C-terminal" evidence="3">
    <location>
        <begin position="240"/>
        <end position="353"/>
    </location>
</feature>
<reference evidence="4 5" key="1">
    <citation type="submission" date="2019-06" db="EMBL/GenBank/DDBJ databases">
        <title>Sequencing the genomes of 1000 actinobacteria strains.</title>
        <authorList>
            <person name="Klenk H.-P."/>
        </authorList>
    </citation>
    <scope>NUCLEOTIDE SEQUENCE [LARGE SCALE GENOMIC DNA]</scope>
    <source>
        <strain evidence="4 5">DSM 45679</strain>
    </source>
</reference>
<dbReference type="InterPro" id="IPR009100">
    <property type="entry name" value="AcylCoA_DH/oxidase_NM_dom_sf"/>
</dbReference>
<dbReference type="InterPro" id="IPR046373">
    <property type="entry name" value="Acyl-CoA_Oxase/DH_mid-dom_sf"/>
</dbReference>
<dbReference type="Gene3D" id="1.10.540.10">
    <property type="entry name" value="Acyl-CoA dehydrogenase/oxidase, N-terminal domain"/>
    <property type="match status" value="1"/>
</dbReference>
<dbReference type="PIRSF" id="PIRSF016578">
    <property type="entry name" value="HsaA"/>
    <property type="match status" value="1"/>
</dbReference>
<dbReference type="PANTHER" id="PTHR43884:SF12">
    <property type="entry name" value="ISOVALERYL-COA DEHYDROGENASE, MITOCHONDRIAL-RELATED"/>
    <property type="match status" value="1"/>
</dbReference>
<accession>A0A542DRY0</accession>
<dbReference type="Gene3D" id="2.40.110.10">
    <property type="entry name" value="Butyryl-CoA Dehydrogenase, subunit A, domain 2"/>
    <property type="match status" value="1"/>
</dbReference>
<dbReference type="AlphaFoldDB" id="A0A542DRY0"/>
<sequence length="378" mass="39981">MVSMLNDHPLGPPAHERSWVATATELAAGFAATAAELDDSAELPTRNLRALHASGLDLATLPTEYGGQALSFRSFGEIVRVLSAACPSTACIWLMHIGAAAGLVQMSAPSTAGFFAGELRAGKRFANALSEPGCGNMFLMPLQAAEPVAGGYRLTGAKRFVSGCEIADHFLVNALVEGRPAFFGLAPDDTVSYIPIWDTMGLRASRSQLVHLDGTLLPANRQCLPPTEPKPNHIAAGLPFLALGIADAALAAMVEHARARTIPTTGEPLARMQWLRFDAADAQLRLESATLYARHTGWLADQGSPEFAAAALRAKPLANDIARDIAQLGVRVGGGSGYLRSSPIQRHFRDAQAPGLMAYSVEVCKDRVGEDLLTGPHS</sequence>
<dbReference type="Pfam" id="PF02771">
    <property type="entry name" value="Acyl-CoA_dh_N"/>
    <property type="match status" value="1"/>
</dbReference>
<comment type="caution">
    <text evidence="4">The sequence shown here is derived from an EMBL/GenBank/DDBJ whole genome shotgun (WGS) entry which is preliminary data.</text>
</comment>
<dbReference type="InterPro" id="IPR037069">
    <property type="entry name" value="AcylCoA_DH/ox_N_sf"/>
</dbReference>
<dbReference type="GO" id="GO:0003995">
    <property type="term" value="F:acyl-CoA dehydrogenase activity"/>
    <property type="evidence" value="ECO:0007669"/>
    <property type="project" value="TreeGrafter"/>
</dbReference>